<keyword evidence="2" id="KW-0472">Membrane</keyword>
<evidence type="ECO:0000256" key="1">
    <source>
        <dbReference type="SAM" id="MobiDB-lite"/>
    </source>
</evidence>
<name>A0A7I7UH70_MYCPV</name>
<proteinExistence type="predicted"/>
<evidence type="ECO:0000313" key="3">
    <source>
        <dbReference type="EMBL" id="BBY80430.1"/>
    </source>
</evidence>
<keyword evidence="2" id="KW-0812">Transmembrane</keyword>
<keyword evidence="2" id="KW-1133">Transmembrane helix</keyword>
<feature type="transmembrane region" description="Helical" evidence="2">
    <location>
        <begin position="116"/>
        <end position="138"/>
    </location>
</feature>
<dbReference type="EMBL" id="AP022599">
    <property type="protein sequence ID" value="BBY80430.1"/>
    <property type="molecule type" value="Genomic_DNA"/>
</dbReference>
<reference evidence="3 4" key="1">
    <citation type="journal article" date="2019" name="Emerg. Microbes Infect.">
        <title>Comprehensive subspecies identification of 175 nontuberculous mycobacteria species based on 7547 genomic profiles.</title>
        <authorList>
            <person name="Matsumoto Y."/>
            <person name="Kinjo T."/>
            <person name="Motooka D."/>
            <person name="Nabeya D."/>
            <person name="Jung N."/>
            <person name="Uechi K."/>
            <person name="Horii T."/>
            <person name="Iida T."/>
            <person name="Fujita J."/>
            <person name="Nakamura S."/>
        </authorList>
    </citation>
    <scope>NUCLEOTIDE SEQUENCE [LARGE SCALE GENOMIC DNA]</scope>
    <source>
        <strain evidence="3 4">JCM 6370</strain>
    </source>
</reference>
<gene>
    <name evidence="3" type="ORF">MPUL_15880</name>
</gene>
<dbReference type="RefSeq" id="WP_163899076.1">
    <property type="nucleotide sequence ID" value="NZ_AP022599.1"/>
</dbReference>
<sequence>MTWGSEGQASQPEPQSSDGRPPDVETGFWLWVIALPLMITGYLVDVFGSAERAVPFPVAVLTVMFVVILSAVVLTFLILMRHGYRWARTLLTGGGVASVVYMASSLFTDERHTVAAFTYAVCAIVGSVLIIGGAVLLHRKDAQAFFTR</sequence>
<feature type="compositionally biased region" description="Polar residues" evidence="1">
    <location>
        <begin position="1"/>
        <end position="18"/>
    </location>
</feature>
<feature type="transmembrane region" description="Helical" evidence="2">
    <location>
        <begin position="26"/>
        <end position="44"/>
    </location>
</feature>
<dbReference type="AlphaFoldDB" id="A0A7I7UH70"/>
<accession>A0A7I7UH70</accession>
<dbReference type="Proteomes" id="UP000467252">
    <property type="component" value="Chromosome"/>
</dbReference>
<organism evidence="3 4">
    <name type="scientific">Mycolicibacterium pulveris</name>
    <name type="common">Mycobacterium pulveris</name>
    <dbReference type="NCBI Taxonomy" id="36813"/>
    <lineage>
        <taxon>Bacteria</taxon>
        <taxon>Bacillati</taxon>
        <taxon>Actinomycetota</taxon>
        <taxon>Actinomycetes</taxon>
        <taxon>Mycobacteriales</taxon>
        <taxon>Mycobacteriaceae</taxon>
        <taxon>Mycolicibacterium</taxon>
    </lineage>
</organism>
<protein>
    <submittedName>
        <fullName evidence="3">Uncharacterized protein</fullName>
    </submittedName>
</protein>
<evidence type="ECO:0000256" key="2">
    <source>
        <dbReference type="SAM" id="Phobius"/>
    </source>
</evidence>
<keyword evidence="4" id="KW-1185">Reference proteome</keyword>
<feature type="transmembrane region" description="Helical" evidence="2">
    <location>
        <begin position="56"/>
        <end position="79"/>
    </location>
</feature>
<feature type="region of interest" description="Disordered" evidence="1">
    <location>
        <begin position="1"/>
        <end position="22"/>
    </location>
</feature>
<evidence type="ECO:0000313" key="4">
    <source>
        <dbReference type="Proteomes" id="UP000467252"/>
    </source>
</evidence>
<feature type="transmembrane region" description="Helical" evidence="2">
    <location>
        <begin position="86"/>
        <end position="104"/>
    </location>
</feature>